<comment type="subcellular location">
    <subcellularLocation>
        <location evidence="1">Membrane</location>
        <topology evidence="1">Multi-pass membrane protein</topology>
    </subcellularLocation>
</comment>
<comment type="similarity">
    <text evidence="2 12">Belongs to the fatty acid desaturase type 1 family.</text>
</comment>
<dbReference type="Pfam" id="PF00487">
    <property type="entry name" value="FA_desaturase"/>
    <property type="match status" value="1"/>
</dbReference>
<name>A0A1E7FHQ9_9STRA</name>
<evidence type="ECO:0000256" key="8">
    <source>
        <dbReference type="ARBA" id="ARBA00023004"/>
    </source>
</evidence>
<evidence type="ECO:0000259" key="14">
    <source>
        <dbReference type="Pfam" id="PF00487"/>
    </source>
</evidence>
<evidence type="ECO:0000256" key="13">
    <source>
        <dbReference type="SAM" id="Phobius"/>
    </source>
</evidence>
<evidence type="ECO:0000256" key="3">
    <source>
        <dbReference type="ARBA" id="ARBA00022516"/>
    </source>
</evidence>
<dbReference type="InterPro" id="IPR015876">
    <property type="entry name" value="Acyl-CoA_DS"/>
</dbReference>
<dbReference type="GO" id="GO:0005789">
    <property type="term" value="C:endoplasmic reticulum membrane"/>
    <property type="evidence" value="ECO:0007669"/>
    <property type="project" value="TreeGrafter"/>
</dbReference>
<organism evidence="15 16">
    <name type="scientific">Fragilariopsis cylindrus CCMP1102</name>
    <dbReference type="NCBI Taxonomy" id="635003"/>
    <lineage>
        <taxon>Eukaryota</taxon>
        <taxon>Sar</taxon>
        <taxon>Stramenopiles</taxon>
        <taxon>Ochrophyta</taxon>
        <taxon>Bacillariophyta</taxon>
        <taxon>Bacillariophyceae</taxon>
        <taxon>Bacillariophycidae</taxon>
        <taxon>Bacillariales</taxon>
        <taxon>Bacillariaceae</taxon>
        <taxon>Fragilariopsis</taxon>
    </lineage>
</organism>
<dbReference type="GO" id="GO:0004768">
    <property type="term" value="F:stearoyl-CoA 9-desaturase activity"/>
    <property type="evidence" value="ECO:0007669"/>
    <property type="project" value="TreeGrafter"/>
</dbReference>
<evidence type="ECO:0000256" key="4">
    <source>
        <dbReference type="ARBA" id="ARBA00022692"/>
    </source>
</evidence>
<dbReference type="GO" id="GO:0006636">
    <property type="term" value="P:unsaturated fatty acid biosynthetic process"/>
    <property type="evidence" value="ECO:0007669"/>
    <property type="project" value="TreeGrafter"/>
</dbReference>
<dbReference type="InterPro" id="IPR005804">
    <property type="entry name" value="FA_desaturase_dom"/>
</dbReference>
<dbReference type="CDD" id="cd03505">
    <property type="entry name" value="Delta9-FADS-like"/>
    <property type="match status" value="1"/>
</dbReference>
<keyword evidence="5" id="KW-0276">Fatty acid metabolism</keyword>
<evidence type="ECO:0000256" key="12">
    <source>
        <dbReference type="RuleBase" id="RU000581"/>
    </source>
</evidence>
<accession>A0A1E7FHQ9</accession>
<dbReference type="PANTHER" id="PTHR11351">
    <property type="entry name" value="ACYL-COA DESATURASE"/>
    <property type="match status" value="1"/>
</dbReference>
<dbReference type="GO" id="GO:0005506">
    <property type="term" value="F:iron ion binding"/>
    <property type="evidence" value="ECO:0007669"/>
    <property type="project" value="TreeGrafter"/>
</dbReference>
<evidence type="ECO:0000256" key="1">
    <source>
        <dbReference type="ARBA" id="ARBA00004141"/>
    </source>
</evidence>
<evidence type="ECO:0000256" key="7">
    <source>
        <dbReference type="ARBA" id="ARBA00023002"/>
    </source>
</evidence>
<evidence type="ECO:0000313" key="15">
    <source>
        <dbReference type="EMBL" id="OEU17710.1"/>
    </source>
</evidence>
<feature type="transmembrane region" description="Helical" evidence="13">
    <location>
        <begin position="54"/>
        <end position="77"/>
    </location>
</feature>
<keyword evidence="7 12" id="KW-0560">Oxidoreductase</keyword>
<dbReference type="EMBL" id="KV784357">
    <property type="protein sequence ID" value="OEU17710.1"/>
    <property type="molecule type" value="Genomic_DNA"/>
</dbReference>
<evidence type="ECO:0000256" key="10">
    <source>
        <dbReference type="ARBA" id="ARBA00023136"/>
    </source>
</evidence>
<dbReference type="AlphaFoldDB" id="A0A1E7FHQ9"/>
<keyword evidence="11 12" id="KW-0275">Fatty acid biosynthesis</keyword>
<keyword evidence="8" id="KW-0408">Iron</keyword>
<dbReference type="KEGG" id="fcy:FRACYDRAFT_238138"/>
<reference evidence="15 16" key="1">
    <citation type="submission" date="2016-09" db="EMBL/GenBank/DDBJ databases">
        <title>Extensive genetic diversity and differential bi-allelic expression allows diatom success in the polar Southern Ocean.</title>
        <authorList>
            <consortium name="DOE Joint Genome Institute"/>
            <person name="Mock T."/>
            <person name="Otillar R.P."/>
            <person name="Strauss J."/>
            <person name="Dupont C."/>
            <person name="Frickenhaus S."/>
            <person name="Maumus F."/>
            <person name="Mcmullan M."/>
            <person name="Sanges R."/>
            <person name="Schmutz J."/>
            <person name="Toseland A."/>
            <person name="Valas R."/>
            <person name="Veluchamy A."/>
            <person name="Ward B.J."/>
            <person name="Allen A."/>
            <person name="Barry K."/>
            <person name="Falciatore A."/>
            <person name="Ferrante M."/>
            <person name="Fortunato A.E."/>
            <person name="Gloeckner G."/>
            <person name="Gruber A."/>
            <person name="Hipkin R."/>
            <person name="Janech M."/>
            <person name="Kroth P."/>
            <person name="Leese F."/>
            <person name="Lindquist E."/>
            <person name="Lyon B.R."/>
            <person name="Martin J."/>
            <person name="Mayer C."/>
            <person name="Parker M."/>
            <person name="Quesneville H."/>
            <person name="Raymond J."/>
            <person name="Uhlig C."/>
            <person name="Valentin K.U."/>
            <person name="Worden A.Z."/>
            <person name="Armbrust E.V."/>
            <person name="Bowler C."/>
            <person name="Green B."/>
            <person name="Moulton V."/>
            <person name="Van Oosterhout C."/>
            <person name="Grigoriev I."/>
        </authorList>
    </citation>
    <scope>NUCLEOTIDE SEQUENCE [LARGE SCALE GENOMIC DNA]</scope>
    <source>
        <strain evidence="15 16">CCMP1102</strain>
    </source>
</reference>
<evidence type="ECO:0000256" key="2">
    <source>
        <dbReference type="ARBA" id="ARBA00009295"/>
    </source>
</evidence>
<keyword evidence="10 13" id="KW-0472">Membrane</keyword>
<keyword evidence="9" id="KW-0443">Lipid metabolism</keyword>
<sequence>MDLSLEMFTNIPKVLNHHYKEGNFNWPYMAFFAVVHITAFMGIFKVADCKRESYLFFFILWQLTGYGITCGAHRLWAHKSYEAHFIVRFLLMIGNSIAYQGSIYSWAINHRIHHKYSETNADPHNSTRGFFFAHIGWLLLKKHPDRVEVESQLDYTDLWADPLVRIQHKCDPFFAVPAILSPCLVACYGWNESVSNSIFVVGCLRYCFVLHVTFLVNSAAHLWGDHPYDSKIAPAENPIVSYLAGGEGWHNWHHRYPFDYAASEFGISSQFNPSKLLIDTFAFLGLVRNRKRATSSWRRYRERVATTTNDTDADRCDATNTTDCIDTDAKKEM</sequence>
<proteinExistence type="inferred from homology"/>
<evidence type="ECO:0000256" key="9">
    <source>
        <dbReference type="ARBA" id="ARBA00023098"/>
    </source>
</evidence>
<gene>
    <name evidence="15" type="primary">FAD5</name>
    <name evidence="15" type="ORF">FRACYDRAFT_238138</name>
</gene>
<feature type="domain" description="Fatty acid desaturase" evidence="14">
    <location>
        <begin position="62"/>
        <end position="257"/>
    </location>
</feature>
<feature type="transmembrane region" description="Helical" evidence="13">
    <location>
        <begin position="83"/>
        <end position="107"/>
    </location>
</feature>
<evidence type="ECO:0000256" key="6">
    <source>
        <dbReference type="ARBA" id="ARBA00022989"/>
    </source>
</evidence>
<keyword evidence="16" id="KW-1185">Reference proteome</keyword>
<keyword evidence="6 13" id="KW-1133">Transmembrane helix</keyword>
<evidence type="ECO:0000256" key="11">
    <source>
        <dbReference type="ARBA" id="ARBA00023160"/>
    </source>
</evidence>
<keyword evidence="4 12" id="KW-0812">Transmembrane</keyword>
<evidence type="ECO:0000256" key="5">
    <source>
        <dbReference type="ARBA" id="ARBA00022832"/>
    </source>
</evidence>
<comment type="domain">
    <text evidence="12">The histidine box domains are involved in binding the catalytic metal ions.</text>
</comment>
<dbReference type="InParanoid" id="A0A1E7FHQ9"/>
<dbReference type="PRINTS" id="PR00075">
    <property type="entry name" value="FACDDSATRASE"/>
</dbReference>
<protein>
    <submittedName>
        <fullName evidence="15">Delta-9-desaturase</fullName>
    </submittedName>
</protein>
<keyword evidence="3 12" id="KW-0444">Lipid biosynthesis</keyword>
<feature type="transmembrane region" description="Helical" evidence="13">
    <location>
        <begin position="26"/>
        <end position="47"/>
    </location>
</feature>
<dbReference type="PANTHER" id="PTHR11351:SF31">
    <property type="entry name" value="DESATURASE 1, ISOFORM A-RELATED"/>
    <property type="match status" value="1"/>
</dbReference>
<dbReference type="OrthoDB" id="10260134at2759"/>
<dbReference type="Proteomes" id="UP000095751">
    <property type="component" value="Unassembled WGS sequence"/>
</dbReference>
<evidence type="ECO:0000313" key="16">
    <source>
        <dbReference type="Proteomes" id="UP000095751"/>
    </source>
</evidence>
<comment type="cofactor">
    <cofactor evidence="12">
        <name>Fe(2+)</name>
        <dbReference type="ChEBI" id="CHEBI:29033"/>
    </cofactor>
</comment>